<protein>
    <submittedName>
        <fullName evidence="1">Uncharacterized protein</fullName>
    </submittedName>
</protein>
<accession>A0A5S9PR46</accession>
<evidence type="ECO:0000313" key="1">
    <source>
        <dbReference type="EMBL" id="CAA0106470.1"/>
    </source>
</evidence>
<evidence type="ECO:0000313" key="2">
    <source>
        <dbReference type="Proteomes" id="UP000441399"/>
    </source>
</evidence>
<sequence>MSQLHIDEFYHDAGSILASLYDVFPRKNTVYVEDISGDDEPDEFGLHSPRHLACLAAMTWLADQHYIRYDQLIRHEAMEAATLTEKAFLVLTSPSQLADEEVPEEVSGLPPLARQNFTTNIAILKMALQSRDSAKINRIMQHIMVESANYPTKVQPAV</sequence>
<dbReference type="EMBL" id="CACSIO010000012">
    <property type="protein sequence ID" value="CAA0106470.1"/>
    <property type="molecule type" value="Genomic_DNA"/>
</dbReference>
<reference evidence="1 2" key="1">
    <citation type="submission" date="2019-11" db="EMBL/GenBank/DDBJ databases">
        <authorList>
            <person name="Holert J."/>
        </authorList>
    </citation>
    <scope>NUCLEOTIDE SEQUENCE [LARGE SCALE GENOMIC DNA]</scope>
    <source>
        <strain evidence="1">SB11_3</strain>
    </source>
</reference>
<organism evidence="1 2">
    <name type="scientific">BD1-7 clade bacterium</name>
    <dbReference type="NCBI Taxonomy" id="2029982"/>
    <lineage>
        <taxon>Bacteria</taxon>
        <taxon>Pseudomonadati</taxon>
        <taxon>Pseudomonadota</taxon>
        <taxon>Gammaproteobacteria</taxon>
        <taxon>Cellvibrionales</taxon>
        <taxon>Spongiibacteraceae</taxon>
        <taxon>BD1-7 clade</taxon>
    </lineage>
</organism>
<dbReference type="OrthoDB" id="6958576at2"/>
<keyword evidence="2" id="KW-1185">Reference proteome</keyword>
<name>A0A5S9PR46_9GAMM</name>
<proteinExistence type="predicted"/>
<gene>
    <name evidence="1" type="ORF">OPDIPICF_01066</name>
</gene>
<dbReference type="Proteomes" id="UP000441399">
    <property type="component" value="Unassembled WGS sequence"/>
</dbReference>
<dbReference type="AlphaFoldDB" id="A0A5S9PR46"/>